<dbReference type="InterPro" id="IPR000873">
    <property type="entry name" value="AMP-dep_synth/lig_dom"/>
</dbReference>
<sequence length="540" mass="58103">MTDISRQQAAPFTPVTQGLRVHAARTPEAPCLKGETPLSYGALYTQVARLAGHLQIAGLSEGHRLAIWTQKGPQAITAIWGALEAGLAYIPLDPSQPGERAARILAEAHPEVLVVSPDLLAHLPGPLPDSLQLVIFSDCADTAELPALPVPSLRLDRLAPVPHHPAQPQPDWIAAILFTSGSTGVPKGVQMSYRNLDAFIGWAVKEFSLGPADVIGNHASFHFDLSTFDLFAAARAGASVWPIPTTEQSNIIAISEGLKRYRVTTVYAVPSILTMLTRAKRLAPAHAPALRQIAFAGEVFPIGDLRAMAAQVGADMPLYNLYGPTETNACTFHRITPADLAADHPAPIGRPLPGQRAFIRDPETGHAVAPGEKGELVIEGTMVTPGYLNHPDPAIQRDHAAGRHATGDIVSEQPEGLVYHGRIDRIVKINGNRVELGEIEAALARHPAVAQAAVVQILGPRGAALVAFVTPVHAAHPPAQMEILEHLRDLLPRFMLPRHMKIMSDLPRTPNGKTDMRHLQRIAEDAFLPGPRHSHRVEPV</sequence>
<evidence type="ECO:0000259" key="2">
    <source>
        <dbReference type="Pfam" id="PF13193"/>
    </source>
</evidence>
<dbReference type="SUPFAM" id="SSF56801">
    <property type="entry name" value="Acetyl-CoA synthetase-like"/>
    <property type="match status" value="1"/>
</dbReference>
<name>A0ABZ1E635_9RHOB</name>
<protein>
    <submittedName>
        <fullName evidence="3">AMP-binding protein</fullName>
    </submittedName>
</protein>
<keyword evidence="4" id="KW-1185">Reference proteome</keyword>
<organism evidence="3 4">
    <name type="scientific">Thioclava litoralis</name>
    <dbReference type="NCBI Taxonomy" id="3076557"/>
    <lineage>
        <taxon>Bacteria</taxon>
        <taxon>Pseudomonadati</taxon>
        <taxon>Pseudomonadota</taxon>
        <taxon>Alphaproteobacteria</taxon>
        <taxon>Rhodobacterales</taxon>
        <taxon>Paracoccaceae</taxon>
        <taxon>Thioclava</taxon>
    </lineage>
</organism>
<gene>
    <name evidence="3" type="ORF">RPE78_13960</name>
</gene>
<dbReference type="PANTHER" id="PTHR45527">
    <property type="entry name" value="NONRIBOSOMAL PEPTIDE SYNTHETASE"/>
    <property type="match status" value="1"/>
</dbReference>
<feature type="domain" description="AMP-dependent synthetase/ligase" evidence="1">
    <location>
        <begin position="20"/>
        <end position="388"/>
    </location>
</feature>
<geneLocation type="plasmid" evidence="3 4">
    <name>unnamed1</name>
</geneLocation>
<keyword evidence="3" id="KW-0614">Plasmid</keyword>
<dbReference type="InterPro" id="IPR045851">
    <property type="entry name" value="AMP-bd_C_sf"/>
</dbReference>
<dbReference type="Proteomes" id="UP001623290">
    <property type="component" value="Plasmid unnamed1"/>
</dbReference>
<dbReference type="RefSeq" id="WP_330647129.1">
    <property type="nucleotide sequence ID" value="NZ_CP135444.1"/>
</dbReference>
<dbReference type="Pfam" id="PF00501">
    <property type="entry name" value="AMP-binding"/>
    <property type="match status" value="1"/>
</dbReference>
<proteinExistence type="predicted"/>
<dbReference type="PROSITE" id="PS00455">
    <property type="entry name" value="AMP_BINDING"/>
    <property type="match status" value="1"/>
</dbReference>
<evidence type="ECO:0000259" key="1">
    <source>
        <dbReference type="Pfam" id="PF00501"/>
    </source>
</evidence>
<feature type="domain" description="AMP-binding enzyme C-terminal" evidence="2">
    <location>
        <begin position="438"/>
        <end position="513"/>
    </location>
</feature>
<dbReference type="PANTHER" id="PTHR45527:SF1">
    <property type="entry name" value="FATTY ACID SYNTHASE"/>
    <property type="match status" value="1"/>
</dbReference>
<evidence type="ECO:0000313" key="3">
    <source>
        <dbReference type="EMBL" id="WRY35356.1"/>
    </source>
</evidence>
<reference evidence="3 4" key="1">
    <citation type="submission" date="2023-09" db="EMBL/GenBank/DDBJ databases">
        <title>Thioclava shenzhenensis sp. nov., a multidrug resistant bacteria-antagonizing species isolated from coastal seawater.</title>
        <authorList>
            <person name="Long M."/>
        </authorList>
    </citation>
    <scope>NUCLEOTIDE SEQUENCE [LARGE SCALE GENOMIC DNA]</scope>
    <source>
        <strain evidence="3 4">FTW29</strain>
        <plasmid evidence="3 4">unnamed1</plasmid>
    </source>
</reference>
<dbReference type="Gene3D" id="3.40.50.12780">
    <property type="entry name" value="N-terminal domain of ligase-like"/>
    <property type="match status" value="1"/>
</dbReference>
<dbReference type="InterPro" id="IPR020845">
    <property type="entry name" value="AMP-binding_CS"/>
</dbReference>
<evidence type="ECO:0000313" key="4">
    <source>
        <dbReference type="Proteomes" id="UP001623290"/>
    </source>
</evidence>
<dbReference type="InterPro" id="IPR042099">
    <property type="entry name" value="ANL_N_sf"/>
</dbReference>
<dbReference type="Pfam" id="PF13193">
    <property type="entry name" value="AMP-binding_C"/>
    <property type="match status" value="1"/>
</dbReference>
<dbReference type="EMBL" id="CP135444">
    <property type="protein sequence ID" value="WRY35356.1"/>
    <property type="molecule type" value="Genomic_DNA"/>
</dbReference>
<dbReference type="Gene3D" id="3.30.300.30">
    <property type="match status" value="1"/>
</dbReference>
<accession>A0ABZ1E635</accession>
<dbReference type="InterPro" id="IPR025110">
    <property type="entry name" value="AMP-bd_C"/>
</dbReference>